<protein>
    <submittedName>
        <fullName evidence="4">Helicase C-terminal domain-containing protein</fullName>
    </submittedName>
</protein>
<dbReference type="GO" id="GO:0004386">
    <property type="term" value="F:helicase activity"/>
    <property type="evidence" value="ECO:0007669"/>
    <property type="project" value="UniProtKB-KW"/>
</dbReference>
<dbReference type="GO" id="GO:0003677">
    <property type="term" value="F:DNA binding"/>
    <property type="evidence" value="ECO:0007669"/>
    <property type="project" value="UniProtKB-KW"/>
</dbReference>
<dbReference type="Pfam" id="PF06733">
    <property type="entry name" value="DEAD_2"/>
    <property type="match status" value="1"/>
</dbReference>
<evidence type="ECO:0000256" key="1">
    <source>
        <dbReference type="ARBA" id="ARBA00023125"/>
    </source>
</evidence>
<evidence type="ECO:0000259" key="3">
    <source>
        <dbReference type="SMART" id="SM00491"/>
    </source>
</evidence>
<gene>
    <name evidence="4" type="ORF">ACFQGB_07125</name>
</gene>
<keyword evidence="4" id="KW-0547">Nucleotide-binding</keyword>
<dbReference type="Gene3D" id="3.40.50.300">
    <property type="entry name" value="P-loop containing nucleotide triphosphate hydrolases"/>
    <property type="match status" value="3"/>
</dbReference>
<proteinExistence type="predicted"/>
<dbReference type="PANTHER" id="PTHR11472:SF34">
    <property type="entry name" value="REGULATOR OF TELOMERE ELONGATION HELICASE 1"/>
    <property type="match status" value="1"/>
</dbReference>
<keyword evidence="1" id="KW-0238">DNA-binding</keyword>
<dbReference type="EMBL" id="JBHSXN010000001">
    <property type="protein sequence ID" value="MFC6952633.1"/>
    <property type="molecule type" value="Genomic_DNA"/>
</dbReference>
<name>A0ABD5VDT1_9EURY</name>
<dbReference type="InterPro" id="IPR010614">
    <property type="entry name" value="RAD3-like_helicase_DEAD"/>
</dbReference>
<keyword evidence="5" id="KW-1185">Reference proteome</keyword>
<keyword evidence="4" id="KW-0347">Helicase</keyword>
<evidence type="ECO:0000313" key="5">
    <source>
        <dbReference type="Proteomes" id="UP001596395"/>
    </source>
</evidence>
<keyword evidence="4" id="KW-0067">ATP-binding</keyword>
<dbReference type="SMART" id="SM00491">
    <property type="entry name" value="HELICc2"/>
    <property type="match status" value="1"/>
</dbReference>
<dbReference type="Proteomes" id="UP001596395">
    <property type="component" value="Unassembled WGS sequence"/>
</dbReference>
<dbReference type="RefSeq" id="WP_336349593.1">
    <property type="nucleotide sequence ID" value="NZ_JAZAQL010000001.1"/>
</dbReference>
<sequence length="600" mass="67205">METDRIFEEFPAPSYRGAQEQALRDIKAAFDDGNDVVLVRAPTGSGKSLLARAIAGCAEKVDEVAPSEAASAYYTTPQVSQLDDVEGDDLLQDLSIIRGKNNYNCILPGETETPVDQAPCVRESGYDCSIQHRCPYFSDRAIASNRSIAAMTLAYFMQTAGSEVFRKRDVVVVDEAHGLAEWAEMYATVELSPETVPMWDDLKVPDVDGDVERAARFADSLQGTATRRKDDLLVETELTAEQAKERDRLQELISELGWFVKDYRDRDSATEWVVDQPDGEGSPANVKPMNPEKYLSHTVWERGNKFALLSATMLDKDAFCRGVGLDPSRVTLVDVPHTFPVENRPLYDLTQGKMTFEHRDETIPKLARTIVQLMQRHPDEKGLVHCHSYAIQDRLREHLRDLGVGDRLRTHGKDDRDAELDVWKARSDPELFLSVKMEEALDLEGDLCRWQVLCKAPYLNTGDSRVAHRLEQGQWAWYYRAALRTVIQACGRVVRSPDDKGHTYVADSSLLDLFERARTDMPDWFAAQVDRMSEPTLPELSAREALAGMNGARANPSSSFSSQSGGGDDDGDDGDDGGYSRGRRRSRKQGSEMADVWNHD</sequence>
<evidence type="ECO:0000256" key="2">
    <source>
        <dbReference type="SAM" id="MobiDB-lite"/>
    </source>
</evidence>
<dbReference type="Pfam" id="PF13307">
    <property type="entry name" value="Helicase_C_2"/>
    <property type="match status" value="1"/>
</dbReference>
<comment type="caution">
    <text evidence="4">The sequence shown here is derived from an EMBL/GenBank/DDBJ whole genome shotgun (WGS) entry which is preliminary data.</text>
</comment>
<keyword evidence="4" id="KW-0378">Hydrolase</keyword>
<evidence type="ECO:0000313" key="4">
    <source>
        <dbReference type="EMBL" id="MFC6952633.1"/>
    </source>
</evidence>
<organism evidence="4 5">
    <name type="scientific">Halorubellus litoreus</name>
    <dbReference type="NCBI Taxonomy" id="755308"/>
    <lineage>
        <taxon>Archaea</taxon>
        <taxon>Methanobacteriati</taxon>
        <taxon>Methanobacteriota</taxon>
        <taxon>Stenosarchaea group</taxon>
        <taxon>Halobacteria</taxon>
        <taxon>Halobacteriales</taxon>
        <taxon>Halorubellaceae</taxon>
        <taxon>Halorubellus</taxon>
    </lineage>
</organism>
<dbReference type="InterPro" id="IPR006555">
    <property type="entry name" value="ATP-dep_Helicase_C"/>
</dbReference>
<feature type="compositionally biased region" description="Acidic residues" evidence="2">
    <location>
        <begin position="567"/>
        <end position="576"/>
    </location>
</feature>
<feature type="region of interest" description="Disordered" evidence="2">
    <location>
        <begin position="551"/>
        <end position="600"/>
    </location>
</feature>
<dbReference type="InterPro" id="IPR027417">
    <property type="entry name" value="P-loop_NTPase"/>
</dbReference>
<reference evidence="4 5" key="1">
    <citation type="journal article" date="2019" name="Int. J. Syst. Evol. Microbiol.">
        <title>The Global Catalogue of Microorganisms (GCM) 10K type strain sequencing project: providing services to taxonomists for standard genome sequencing and annotation.</title>
        <authorList>
            <consortium name="The Broad Institute Genomics Platform"/>
            <consortium name="The Broad Institute Genome Sequencing Center for Infectious Disease"/>
            <person name="Wu L."/>
            <person name="Ma J."/>
        </authorList>
    </citation>
    <scope>NUCLEOTIDE SEQUENCE [LARGE SCALE GENOMIC DNA]</scope>
    <source>
        <strain evidence="4 5">GX26</strain>
    </source>
</reference>
<dbReference type="InterPro" id="IPR045028">
    <property type="entry name" value="DinG/Rad3-like"/>
</dbReference>
<dbReference type="AlphaFoldDB" id="A0ABD5VDT1"/>
<feature type="domain" description="ATP-dependent helicase C-terminal" evidence="3">
    <location>
        <begin position="389"/>
        <end position="512"/>
    </location>
</feature>
<dbReference type="PANTHER" id="PTHR11472">
    <property type="entry name" value="DNA REPAIR DEAD HELICASE RAD3/XP-D SUBFAMILY MEMBER"/>
    <property type="match status" value="1"/>
</dbReference>
<accession>A0ABD5VDT1</accession>
<dbReference type="SUPFAM" id="SSF52540">
    <property type="entry name" value="P-loop containing nucleoside triphosphate hydrolases"/>
    <property type="match status" value="1"/>
</dbReference>